<organism evidence="2 3">
    <name type="scientific">Cylindrobasidium torrendii FP15055 ss-10</name>
    <dbReference type="NCBI Taxonomy" id="1314674"/>
    <lineage>
        <taxon>Eukaryota</taxon>
        <taxon>Fungi</taxon>
        <taxon>Dikarya</taxon>
        <taxon>Basidiomycota</taxon>
        <taxon>Agaricomycotina</taxon>
        <taxon>Agaricomycetes</taxon>
        <taxon>Agaricomycetidae</taxon>
        <taxon>Agaricales</taxon>
        <taxon>Marasmiineae</taxon>
        <taxon>Physalacriaceae</taxon>
        <taxon>Cylindrobasidium</taxon>
    </lineage>
</organism>
<evidence type="ECO:0000256" key="1">
    <source>
        <dbReference type="SAM" id="MobiDB-lite"/>
    </source>
</evidence>
<evidence type="ECO:0000313" key="2">
    <source>
        <dbReference type="EMBL" id="KIY64556.1"/>
    </source>
</evidence>
<reference evidence="2 3" key="1">
    <citation type="journal article" date="2015" name="Fungal Genet. Biol.">
        <title>Evolution of novel wood decay mechanisms in Agaricales revealed by the genome sequences of Fistulina hepatica and Cylindrobasidium torrendii.</title>
        <authorList>
            <person name="Floudas D."/>
            <person name="Held B.W."/>
            <person name="Riley R."/>
            <person name="Nagy L.G."/>
            <person name="Koehler G."/>
            <person name="Ransdell A.S."/>
            <person name="Younus H."/>
            <person name="Chow J."/>
            <person name="Chiniquy J."/>
            <person name="Lipzen A."/>
            <person name="Tritt A."/>
            <person name="Sun H."/>
            <person name="Haridas S."/>
            <person name="LaButti K."/>
            <person name="Ohm R.A."/>
            <person name="Kues U."/>
            <person name="Blanchette R.A."/>
            <person name="Grigoriev I.V."/>
            <person name="Minto R.E."/>
            <person name="Hibbett D.S."/>
        </authorList>
    </citation>
    <scope>NUCLEOTIDE SEQUENCE [LARGE SCALE GENOMIC DNA]</scope>
    <source>
        <strain evidence="2 3">FP15055 ss-10</strain>
    </source>
</reference>
<feature type="region of interest" description="Disordered" evidence="1">
    <location>
        <begin position="59"/>
        <end position="176"/>
    </location>
</feature>
<name>A0A0D7B4V3_9AGAR</name>
<keyword evidence="3" id="KW-1185">Reference proteome</keyword>
<dbReference type="EMBL" id="KN880630">
    <property type="protein sequence ID" value="KIY64556.1"/>
    <property type="molecule type" value="Genomic_DNA"/>
</dbReference>
<evidence type="ECO:0000313" key="3">
    <source>
        <dbReference type="Proteomes" id="UP000054007"/>
    </source>
</evidence>
<dbReference type="Proteomes" id="UP000054007">
    <property type="component" value="Unassembled WGS sequence"/>
</dbReference>
<gene>
    <name evidence="2" type="ORF">CYLTODRAFT_493028</name>
</gene>
<protein>
    <submittedName>
        <fullName evidence="2">Uncharacterized protein</fullName>
    </submittedName>
</protein>
<proteinExistence type="predicted"/>
<dbReference type="AlphaFoldDB" id="A0A0D7B4V3"/>
<accession>A0A0D7B4V3</accession>
<sequence length="176" mass="19493">MLHASARWLHDVEQVQKITLADDFNPLQERILDDLRSVSSTWFGKRMRKRVIEWNAAVNGKPEEEKTGAPNPNAPPVRQGPDPLNPEKDAPGPSTRVTKRTLAPYVDDIEGLLKKTSTEPQNSSDDEDDAPVAGPSTKKSGKRRARTPSESSGSDDFTPESPLARRKAKKMRPVDS</sequence>
<feature type="compositionally biased region" description="Basic residues" evidence="1">
    <location>
        <begin position="164"/>
        <end position="176"/>
    </location>
</feature>